<dbReference type="KEGG" id="vg:32878404"/>
<keyword evidence="2" id="KW-1185">Reference proteome</keyword>
<proteinExistence type="predicted"/>
<protein>
    <recommendedName>
        <fullName evidence="3">C2H2-type domain-containing protein</fullName>
    </recommendedName>
</protein>
<evidence type="ECO:0000313" key="1">
    <source>
        <dbReference type="EMBL" id="ARQ96373.1"/>
    </source>
</evidence>
<dbReference type="RefSeq" id="YP_009362577.1">
    <property type="nucleotide sequence ID" value="NC_034620.1"/>
</dbReference>
<dbReference type="GeneID" id="32878404"/>
<sequence length="62" mass="7377">MTLKNIMGIFLFECPICQHLTRTRKAMITHLKKHHPNVKISDCKRISKTNYEYIETKIDDND</sequence>
<dbReference type="Gene3D" id="3.30.160.60">
    <property type="entry name" value="Classic Zinc Finger"/>
    <property type="match status" value="1"/>
</dbReference>
<dbReference type="OrthoDB" id="23361at10239"/>
<reference evidence="1 2" key="1">
    <citation type="journal article" date="2017" name="Viruses">
        <title>Differentiation and structure in Sulfolobus islandicus rod-shaped virus populations.</title>
        <authorList>
            <person name="Bautista M.A."/>
            <person name="Black J.A."/>
            <person name="Youngblut N.D."/>
            <person name="Whitaker R.J."/>
        </authorList>
    </citation>
    <scope>NUCLEOTIDE SEQUENCE [LARGE SCALE GENOMIC DNA]</scope>
</reference>
<evidence type="ECO:0008006" key="3">
    <source>
        <dbReference type="Google" id="ProtNLM"/>
    </source>
</evidence>
<accession>A0A1X9SJF7</accession>
<evidence type="ECO:0000313" key="2">
    <source>
        <dbReference type="Proteomes" id="UP000202761"/>
    </source>
</evidence>
<dbReference type="Proteomes" id="UP000202761">
    <property type="component" value="Segment"/>
</dbReference>
<dbReference type="EMBL" id="KY744228">
    <property type="protein sequence ID" value="ARQ96373.1"/>
    <property type="molecule type" value="Genomic_DNA"/>
</dbReference>
<organism evidence="1 2">
    <name type="scientific">Sulfolobus islandicus rod-shaped virus 9</name>
    <dbReference type="NCBI Taxonomy" id="1983552"/>
    <lineage>
        <taxon>Viruses</taxon>
        <taxon>Adnaviria</taxon>
        <taxon>Zilligvirae</taxon>
        <taxon>Taleaviricota</taxon>
        <taxon>Tokiviricetes</taxon>
        <taxon>Ligamenvirales</taxon>
        <taxon>Rudiviridae</taxon>
        <taxon>Usarudivirus</taxon>
        <taxon>Usarudivirus aestus</taxon>
        <taxon>Usarudivirus SIRV9</taxon>
    </lineage>
</organism>
<name>A0A1X9SJF7_9VIRU</name>